<dbReference type="EMBL" id="SLXE01000027">
    <property type="protein sequence ID" value="TCP01957.1"/>
    <property type="molecule type" value="Genomic_DNA"/>
</dbReference>
<feature type="domain" description="PDZ" evidence="1">
    <location>
        <begin position="482"/>
        <end position="549"/>
    </location>
</feature>
<name>A0AAE9GZR2_9NEIS</name>
<proteinExistence type="predicted"/>
<dbReference type="Pfam" id="PF17899">
    <property type="entry name" value="Peptidase_M61_N"/>
    <property type="match status" value="1"/>
</dbReference>
<dbReference type="GO" id="GO:0008237">
    <property type="term" value="F:metallopeptidase activity"/>
    <property type="evidence" value="ECO:0007669"/>
    <property type="project" value="UniProtKB-KW"/>
</dbReference>
<keyword evidence="2" id="KW-0482">Metalloprotease</keyword>
<dbReference type="SUPFAM" id="SSF50156">
    <property type="entry name" value="PDZ domain-like"/>
    <property type="match status" value="1"/>
</dbReference>
<organism evidence="3 5">
    <name type="scientific">Uruburuella suis</name>
    <dbReference type="NCBI Taxonomy" id="252130"/>
    <lineage>
        <taxon>Bacteria</taxon>
        <taxon>Pseudomonadati</taxon>
        <taxon>Pseudomonadota</taxon>
        <taxon>Betaproteobacteria</taxon>
        <taxon>Neisseriales</taxon>
        <taxon>Neisseriaceae</taxon>
        <taxon>Uruburuella</taxon>
    </lineage>
</organism>
<reference evidence="2 4" key="1">
    <citation type="submission" date="2019-03" db="EMBL/GenBank/DDBJ databases">
        <title>Genomic Encyclopedia of Type Strains, Phase IV (KMG-IV): sequencing the most valuable type-strain genomes for metagenomic binning, comparative biology and taxonomic classification.</title>
        <authorList>
            <person name="Goeker M."/>
        </authorList>
    </citation>
    <scope>NUCLEOTIDE SEQUENCE [LARGE SCALE GENOMIC DNA]</scope>
    <source>
        <strain evidence="2 4">DSM 17474</strain>
    </source>
</reference>
<dbReference type="Gene3D" id="2.60.40.3650">
    <property type="match status" value="1"/>
</dbReference>
<protein>
    <submittedName>
        <fullName evidence="2">Metalloprotease with PDZ domain</fullName>
    </submittedName>
    <submittedName>
        <fullName evidence="3">PDZ domain-containing protein</fullName>
    </submittedName>
</protein>
<dbReference type="Gene3D" id="2.30.42.10">
    <property type="match status" value="1"/>
</dbReference>
<dbReference type="InterPro" id="IPR024191">
    <property type="entry name" value="Peptidase_M61"/>
</dbReference>
<dbReference type="EMBL" id="CP091507">
    <property type="protein sequence ID" value="UOO80066.1"/>
    <property type="molecule type" value="Genomic_DNA"/>
</dbReference>
<dbReference type="InterPro" id="IPR007963">
    <property type="entry name" value="Peptidase_M61_catalytic"/>
</dbReference>
<dbReference type="InterPro" id="IPR040756">
    <property type="entry name" value="Peptidase_M61_N"/>
</dbReference>
<dbReference type="InterPro" id="IPR001478">
    <property type="entry name" value="PDZ"/>
</dbReference>
<dbReference type="AlphaFoldDB" id="A0AAE9GZR2"/>
<evidence type="ECO:0000259" key="1">
    <source>
        <dbReference type="SMART" id="SM00228"/>
    </source>
</evidence>
<dbReference type="InterPro" id="IPR027268">
    <property type="entry name" value="Peptidase_M4/M1_CTD_sf"/>
</dbReference>
<dbReference type="PIRSF" id="PIRSF016493">
    <property type="entry name" value="Glycyl_aminpptds"/>
    <property type="match status" value="1"/>
</dbReference>
<keyword evidence="2" id="KW-0645">Protease</keyword>
<dbReference type="SUPFAM" id="SSF55486">
    <property type="entry name" value="Metalloproteases ('zincins'), catalytic domain"/>
    <property type="match status" value="1"/>
</dbReference>
<dbReference type="RefSeq" id="WP_132954476.1">
    <property type="nucleotide sequence ID" value="NZ_CP091507.1"/>
</dbReference>
<dbReference type="Proteomes" id="UP000829756">
    <property type="component" value="Chromosome"/>
</dbReference>
<reference evidence="3" key="3">
    <citation type="journal article" date="2022" name="Res Sq">
        <title>Evolution of multicellular longitudinally dividing oral cavity symbionts (Neisseriaceae).</title>
        <authorList>
            <person name="Nyongesa S."/>
            <person name="Weber P."/>
            <person name="Bernet E."/>
            <person name="Pullido F."/>
            <person name="Nieckarz M."/>
            <person name="Delaby M."/>
            <person name="Nieves C."/>
            <person name="Viehboeck T."/>
            <person name="Krause N."/>
            <person name="Rivera-Millot A."/>
            <person name="Nakamura A."/>
            <person name="Vischer N."/>
            <person name="VanNieuwenhze M."/>
            <person name="Brun Y."/>
            <person name="Cava F."/>
            <person name="Bulgheresi S."/>
            <person name="Veyrier F."/>
        </authorList>
    </citation>
    <scope>NUCLEOTIDE SEQUENCE</scope>
    <source>
        <strain evidence="3">1258/02</strain>
    </source>
</reference>
<dbReference type="InterPro" id="IPR036034">
    <property type="entry name" value="PDZ_sf"/>
</dbReference>
<evidence type="ECO:0000313" key="4">
    <source>
        <dbReference type="Proteomes" id="UP000294721"/>
    </source>
</evidence>
<keyword evidence="2" id="KW-0378">Hydrolase</keyword>
<evidence type="ECO:0000313" key="5">
    <source>
        <dbReference type="Proteomes" id="UP000829756"/>
    </source>
</evidence>
<evidence type="ECO:0000313" key="2">
    <source>
        <dbReference type="EMBL" id="TCP01957.1"/>
    </source>
</evidence>
<gene>
    <name evidence="2" type="ORF">EV680_12710</name>
    <name evidence="3" type="ORF">LVJ78_03380</name>
</gene>
<dbReference type="SMART" id="SM00228">
    <property type="entry name" value="PDZ"/>
    <property type="match status" value="1"/>
</dbReference>
<dbReference type="KEGG" id="usu:LVJ78_03380"/>
<sequence>MLRYNIMAHTSAHQWQICLSLTQADNLPLHLSLPNWVPGSYLIRDFSRHIIQIEAACNGVRTQISQTGKNHWQTEARAGQWQICYTVYAYDLSVRGAYLSNERGFFDGACLFLSVQGREHEPHQAVFEQLPESWQTATTLPRLDTHTFQTASYAELIDHPVELGHIEVLSFEAGGIAHRIALSGIYADFDRERLIGDIQKICRTELAMFPTPAPFKEYLFLLHLGDKIYGGLEHISSTALLADRNSLPAYGMNEAGDDYTQLLGLFSHEYFHAWNVKSIKPAAFVPYCLDSESYTEQLWAFEGITSYYDDLFLVQSGVISTEAYLKLLAKALTRVQQNPGRLKQTLAESSFTAWHKFYKQDENSPNAIVSYYQKGALAALCLDLLIRQKSGGAHSLAGVMQQHYRDWLASGRGIAEQQWQARCQAITGLDLHDFFQTALYSTDDLPLEACLQTAGIELRWQALPRSHGGGLVETFAEQTPATDLGARYKQNGSGITLTHVLNGSSAEQAGLCPQDHIIALNGFACTDFDKQWAAFKAGENIALHYFRHGVLRQTELTVQNAAADTALLRIADRDLLQQWLTPNGEAGH</sequence>
<reference evidence="3" key="2">
    <citation type="submission" date="2021-12" db="EMBL/GenBank/DDBJ databases">
        <authorList>
            <person name="Veyrier F.J."/>
        </authorList>
    </citation>
    <scope>NUCLEOTIDE SEQUENCE</scope>
    <source>
        <strain evidence="3">1258/02</strain>
    </source>
</reference>
<keyword evidence="4" id="KW-1185">Reference proteome</keyword>
<accession>A0AAE9GZR2</accession>
<evidence type="ECO:0000313" key="3">
    <source>
        <dbReference type="EMBL" id="UOO80066.1"/>
    </source>
</evidence>
<dbReference type="Gene3D" id="1.10.390.10">
    <property type="entry name" value="Neutral Protease Domain 2"/>
    <property type="match status" value="1"/>
</dbReference>
<dbReference type="Pfam" id="PF05299">
    <property type="entry name" value="Peptidase_M61"/>
    <property type="match status" value="1"/>
</dbReference>
<dbReference type="Proteomes" id="UP000294721">
    <property type="component" value="Unassembled WGS sequence"/>
</dbReference>